<dbReference type="Proteomes" id="UP000799750">
    <property type="component" value="Unassembled WGS sequence"/>
</dbReference>
<feature type="region of interest" description="Disordered" evidence="2">
    <location>
        <begin position="109"/>
        <end position="301"/>
    </location>
</feature>
<dbReference type="Gene3D" id="3.30.40.10">
    <property type="entry name" value="Zinc/RING finger domain, C3HC4 (zinc finger)"/>
    <property type="match status" value="1"/>
</dbReference>
<dbReference type="GO" id="GO:0008270">
    <property type="term" value="F:zinc ion binding"/>
    <property type="evidence" value="ECO:0007669"/>
    <property type="project" value="UniProtKB-KW"/>
</dbReference>
<dbReference type="AlphaFoldDB" id="A0A6A6R555"/>
<feature type="compositionally biased region" description="Polar residues" evidence="2">
    <location>
        <begin position="161"/>
        <end position="172"/>
    </location>
</feature>
<feature type="compositionally biased region" description="Basic and acidic residues" evidence="2">
    <location>
        <begin position="189"/>
        <end position="201"/>
    </location>
</feature>
<dbReference type="EMBL" id="MU004184">
    <property type="protein sequence ID" value="KAF2499474.1"/>
    <property type="molecule type" value="Genomic_DNA"/>
</dbReference>
<reference evidence="4" key="1">
    <citation type="journal article" date="2020" name="Stud. Mycol.">
        <title>101 Dothideomycetes genomes: a test case for predicting lifestyles and emergence of pathogens.</title>
        <authorList>
            <person name="Haridas S."/>
            <person name="Albert R."/>
            <person name="Binder M."/>
            <person name="Bloem J."/>
            <person name="Labutti K."/>
            <person name="Salamov A."/>
            <person name="Andreopoulos B."/>
            <person name="Baker S."/>
            <person name="Barry K."/>
            <person name="Bills G."/>
            <person name="Bluhm B."/>
            <person name="Cannon C."/>
            <person name="Castanera R."/>
            <person name="Culley D."/>
            <person name="Daum C."/>
            <person name="Ezra D."/>
            <person name="Gonzalez J."/>
            <person name="Henrissat B."/>
            <person name="Kuo A."/>
            <person name="Liang C."/>
            <person name="Lipzen A."/>
            <person name="Lutzoni F."/>
            <person name="Magnuson J."/>
            <person name="Mondo S."/>
            <person name="Nolan M."/>
            <person name="Ohm R."/>
            <person name="Pangilinan J."/>
            <person name="Park H.-J."/>
            <person name="Ramirez L."/>
            <person name="Alfaro M."/>
            <person name="Sun H."/>
            <person name="Tritt A."/>
            <person name="Yoshinaga Y."/>
            <person name="Zwiers L.-H."/>
            <person name="Turgeon B."/>
            <person name="Goodwin S."/>
            <person name="Spatafora J."/>
            <person name="Crous P."/>
            <person name="Grigoriev I."/>
        </authorList>
    </citation>
    <scope>NUCLEOTIDE SEQUENCE</scope>
    <source>
        <strain evidence="4">CBS 269.34</strain>
    </source>
</reference>
<evidence type="ECO:0000259" key="3">
    <source>
        <dbReference type="PROSITE" id="PS50089"/>
    </source>
</evidence>
<evidence type="ECO:0000256" key="1">
    <source>
        <dbReference type="PROSITE-ProRule" id="PRU00175"/>
    </source>
</evidence>
<evidence type="ECO:0000256" key="2">
    <source>
        <dbReference type="SAM" id="MobiDB-lite"/>
    </source>
</evidence>
<dbReference type="OrthoDB" id="8062037at2759"/>
<dbReference type="PROSITE" id="PS50089">
    <property type="entry name" value="ZF_RING_2"/>
    <property type="match status" value="1"/>
</dbReference>
<feature type="compositionally biased region" description="Pro residues" evidence="2">
    <location>
        <begin position="88"/>
        <end position="97"/>
    </location>
</feature>
<feature type="compositionally biased region" description="Basic and acidic residues" evidence="2">
    <location>
        <begin position="228"/>
        <end position="252"/>
    </location>
</feature>
<gene>
    <name evidence="4" type="ORF">BU16DRAFT_272949</name>
</gene>
<name>A0A6A6R555_9PEZI</name>
<proteinExistence type="predicted"/>
<feature type="region of interest" description="Disordered" evidence="2">
    <location>
        <begin position="1"/>
        <end position="97"/>
    </location>
</feature>
<accession>A0A6A6R555</accession>
<dbReference type="InterPro" id="IPR001841">
    <property type="entry name" value="Znf_RING"/>
</dbReference>
<keyword evidence="5" id="KW-1185">Reference proteome</keyword>
<keyword evidence="1" id="KW-0863">Zinc-finger</keyword>
<protein>
    <recommendedName>
        <fullName evidence="3">RING-type domain-containing protein</fullName>
    </recommendedName>
</protein>
<dbReference type="InterPro" id="IPR013083">
    <property type="entry name" value="Znf_RING/FYVE/PHD"/>
</dbReference>
<organism evidence="4 5">
    <name type="scientific">Lophium mytilinum</name>
    <dbReference type="NCBI Taxonomy" id="390894"/>
    <lineage>
        <taxon>Eukaryota</taxon>
        <taxon>Fungi</taxon>
        <taxon>Dikarya</taxon>
        <taxon>Ascomycota</taxon>
        <taxon>Pezizomycotina</taxon>
        <taxon>Dothideomycetes</taxon>
        <taxon>Pleosporomycetidae</taxon>
        <taxon>Mytilinidiales</taxon>
        <taxon>Mytilinidiaceae</taxon>
        <taxon>Lophium</taxon>
    </lineage>
</organism>
<sequence>MSGLPSHDQPLGRPPRPSATDPSTSAGAIPGHEMPAWPMPEQQSQQLQPQYFGRSNFSQPQRFGRPTAYAPPGHPTPLDFLAMSGQQPPFPPPPFPYPDSYRPSMYLPPTYPLASQSDGSHHFGLMHPQYALPHFTPSPFTAPEYDPSRPTASRDEIGRGSSASLQSAQTGNPRERARANSQRSNTGTPDDRRHSVSDETRSGFSTHRYANFTRFSRPPLPPAPSEDPNVRADSHELAMQRRREVTRQRRDSEDLDPTSQRQRHASNGGAPTPHSQRPDPFSAPELFSSDSSEDGLDYFDGLSRRGISSRREEFERMRREYGRFDAMENLDALRERRGILAARQRAAASPPTVSDAQINAFKSGLKKMVLSELPEGADTECEICVKEYSLKLVTPCEDEEIAVELPCKHVFGEDCLNNWCNTCKVEKRSITCPKCRKTLVEPPPRFLSRARLPIRYGPGPPPSTAAGWIRYLDGGENVEASQLRNLPLGPVERLRTNLTALGDAPVGVPRFESMLVEAVSEMMARP</sequence>
<evidence type="ECO:0000313" key="5">
    <source>
        <dbReference type="Proteomes" id="UP000799750"/>
    </source>
</evidence>
<feature type="domain" description="RING-type" evidence="3">
    <location>
        <begin position="381"/>
        <end position="436"/>
    </location>
</feature>
<keyword evidence="1" id="KW-0862">Zinc</keyword>
<feature type="compositionally biased region" description="Polar residues" evidence="2">
    <location>
        <begin position="179"/>
        <end position="188"/>
    </location>
</feature>
<evidence type="ECO:0000313" key="4">
    <source>
        <dbReference type="EMBL" id="KAF2499474.1"/>
    </source>
</evidence>
<dbReference type="SUPFAM" id="SSF57850">
    <property type="entry name" value="RING/U-box"/>
    <property type="match status" value="1"/>
</dbReference>
<keyword evidence="1" id="KW-0479">Metal-binding</keyword>